<proteinExistence type="evidence at transcript level"/>
<dbReference type="InterPro" id="IPR012674">
    <property type="entry name" value="Calycin"/>
</dbReference>
<keyword evidence="1" id="KW-0732">Signal</keyword>
<dbReference type="AlphaFoldDB" id="A0A023G5T0"/>
<reference evidence="2" key="1">
    <citation type="submission" date="2014-03" db="EMBL/GenBank/DDBJ databases">
        <title>The sialotranscriptome of Amblyomma triste, Amblyomma parvum and Amblyomma cajennense ticks, uncovered by 454-based RNA-seq.</title>
        <authorList>
            <person name="Garcia G.R."/>
            <person name="Gardinassi L.G."/>
            <person name="Ribeiro J.M."/>
            <person name="Anatriello E."/>
            <person name="Ferreira B.R."/>
            <person name="Moreira H.N."/>
            <person name="Mafra C."/>
            <person name="Olegario M.M."/>
            <person name="Szabo P.J."/>
            <person name="Miranda-Santos I.K."/>
            <person name="Maruyama S.R."/>
        </authorList>
    </citation>
    <scope>NUCLEOTIDE SEQUENCE</scope>
    <source>
        <strain evidence="2">Mato Grasso do Sul</strain>
        <tissue evidence="2">Salivary glands</tissue>
    </source>
</reference>
<feature type="signal peptide" evidence="1">
    <location>
        <begin position="1"/>
        <end position="21"/>
    </location>
</feature>
<feature type="chain" id="PRO_5001517055" evidence="1">
    <location>
        <begin position="22"/>
        <end position="256"/>
    </location>
</feature>
<evidence type="ECO:0000256" key="1">
    <source>
        <dbReference type="SAM" id="SignalP"/>
    </source>
</evidence>
<organism evidence="2">
    <name type="scientific">Amblyomma triste</name>
    <name type="common">Neotropical tick</name>
    <dbReference type="NCBI Taxonomy" id="251400"/>
    <lineage>
        <taxon>Eukaryota</taxon>
        <taxon>Metazoa</taxon>
        <taxon>Ecdysozoa</taxon>
        <taxon>Arthropoda</taxon>
        <taxon>Chelicerata</taxon>
        <taxon>Arachnida</taxon>
        <taxon>Acari</taxon>
        <taxon>Parasitiformes</taxon>
        <taxon>Ixodida</taxon>
        <taxon>Ixodoidea</taxon>
        <taxon>Ixodidae</taxon>
        <taxon>Amblyomminae</taxon>
        <taxon>Amblyomma</taxon>
    </lineage>
</organism>
<evidence type="ECO:0000313" key="2">
    <source>
        <dbReference type="EMBL" id="JAC28255.1"/>
    </source>
</evidence>
<feature type="non-terminal residue" evidence="2">
    <location>
        <position position="256"/>
    </location>
</feature>
<accession>A0A023G5T0</accession>
<protein>
    <submittedName>
        <fullName evidence="2">Putative secreted protein</fullName>
    </submittedName>
</protein>
<sequence length="256" mass="29721">MNMKLSLGFFLLCTWWMSSDANAVADTQPVNEEKSMKELAMALMKNSADPPVFWWGNYRRPMLGATACWTSVFQSEEENDRQNHRLEFYARRTDTEDKRMRWPKTHINITYEFQSSGITVSEDPNHLDIAKDKVTKEITGTWDLLYAEEKCLLVRLPGEYENKNIASYWPQRVLDTMTKALARTNFKKNVAKMADESTGFYLSVFIHSSKKPRLKLQSKLTVPCGVGTIPFCNFVLQRLYLHRINGMLNKISRRTV</sequence>
<dbReference type="EMBL" id="GBBM01007163">
    <property type="protein sequence ID" value="JAC28255.1"/>
    <property type="molecule type" value="mRNA"/>
</dbReference>
<name>A0A023G5T0_AMBTT</name>
<dbReference type="Gene3D" id="2.40.128.20">
    <property type="match status" value="1"/>
</dbReference>